<dbReference type="EMBL" id="QLII01000001">
    <property type="protein sequence ID" value="RAI77465.1"/>
    <property type="molecule type" value="Genomic_DNA"/>
</dbReference>
<evidence type="ECO:0000313" key="6">
    <source>
        <dbReference type="EMBL" id="RAI77465.1"/>
    </source>
</evidence>
<keyword evidence="3" id="KW-0998">Cell outer membrane</keyword>
<dbReference type="PANTHER" id="PTHR30329:SF21">
    <property type="entry name" value="LIPOPROTEIN YIAD-RELATED"/>
    <property type="match status" value="1"/>
</dbReference>
<comment type="subcellular location">
    <subcellularLocation>
        <location evidence="1">Cell outer membrane</location>
    </subcellularLocation>
</comment>
<protein>
    <recommendedName>
        <fullName evidence="5">OmpA-like domain-containing protein</fullName>
    </recommendedName>
</protein>
<reference evidence="6 7" key="1">
    <citation type="submission" date="2018-06" db="EMBL/GenBank/DDBJ databases">
        <title>Spirosoma sp. HMF3257 Genome sequencing and assembly.</title>
        <authorList>
            <person name="Kang H."/>
            <person name="Cha I."/>
            <person name="Kim H."/>
            <person name="Kang J."/>
            <person name="Joh K."/>
        </authorList>
    </citation>
    <scope>NUCLEOTIDE SEQUENCE [LARGE SCALE GENOMIC DNA]</scope>
    <source>
        <strain evidence="6 7">HMF3257</strain>
    </source>
</reference>
<keyword evidence="7" id="KW-1185">Reference proteome</keyword>
<dbReference type="InterPro" id="IPR036737">
    <property type="entry name" value="OmpA-like_sf"/>
</dbReference>
<dbReference type="GO" id="GO:0009279">
    <property type="term" value="C:cell outer membrane"/>
    <property type="evidence" value="ECO:0007669"/>
    <property type="project" value="UniProtKB-SubCell"/>
</dbReference>
<dbReference type="Gene3D" id="3.30.1330.60">
    <property type="entry name" value="OmpA-like domain"/>
    <property type="match status" value="1"/>
</dbReference>
<dbReference type="InterPro" id="IPR050330">
    <property type="entry name" value="Bact_OuterMem_StrucFunc"/>
</dbReference>
<dbReference type="OrthoDB" id="977390at2"/>
<keyword evidence="2 4" id="KW-0472">Membrane</keyword>
<dbReference type="SUPFAM" id="SSF103088">
    <property type="entry name" value="OmpA-like"/>
    <property type="match status" value="1"/>
</dbReference>
<evidence type="ECO:0000256" key="2">
    <source>
        <dbReference type="ARBA" id="ARBA00023136"/>
    </source>
</evidence>
<dbReference type="CDD" id="cd07185">
    <property type="entry name" value="OmpA_C-like"/>
    <property type="match status" value="1"/>
</dbReference>
<dbReference type="AlphaFoldDB" id="A0A327NRV4"/>
<name>A0A327NRV4_9BACT</name>
<evidence type="ECO:0000259" key="5">
    <source>
        <dbReference type="PROSITE" id="PS51123"/>
    </source>
</evidence>
<gene>
    <name evidence="6" type="ORF">HMF3257_30760</name>
</gene>
<feature type="domain" description="OmpA-like" evidence="5">
    <location>
        <begin position="247"/>
        <end position="363"/>
    </location>
</feature>
<evidence type="ECO:0000256" key="3">
    <source>
        <dbReference type="ARBA" id="ARBA00023237"/>
    </source>
</evidence>
<dbReference type="Pfam" id="PF00691">
    <property type="entry name" value="OmpA"/>
    <property type="match status" value="1"/>
</dbReference>
<dbReference type="PROSITE" id="PS51123">
    <property type="entry name" value="OMPA_2"/>
    <property type="match status" value="1"/>
</dbReference>
<dbReference type="InterPro" id="IPR006665">
    <property type="entry name" value="OmpA-like"/>
</dbReference>
<evidence type="ECO:0000256" key="1">
    <source>
        <dbReference type="ARBA" id="ARBA00004442"/>
    </source>
</evidence>
<dbReference type="PRINTS" id="PR01021">
    <property type="entry name" value="OMPADOMAIN"/>
</dbReference>
<accession>A0A327NRV4</accession>
<dbReference type="PANTHER" id="PTHR30329">
    <property type="entry name" value="STATOR ELEMENT OF FLAGELLAR MOTOR COMPLEX"/>
    <property type="match status" value="1"/>
</dbReference>
<evidence type="ECO:0000256" key="4">
    <source>
        <dbReference type="PROSITE-ProRule" id="PRU00473"/>
    </source>
</evidence>
<evidence type="ECO:0000313" key="7">
    <source>
        <dbReference type="Proteomes" id="UP000249016"/>
    </source>
</evidence>
<comment type="caution">
    <text evidence="6">The sequence shown here is derived from an EMBL/GenBank/DDBJ whole genome shotgun (WGS) entry which is preliminary data.</text>
</comment>
<dbReference type="Proteomes" id="UP000249016">
    <property type="component" value="Unassembled WGS sequence"/>
</dbReference>
<sequence>MQQRTPSYQAKSARRATGIMLVLLIVSYIGAMAQEPPGSAATAYHVFGHCHDYGTALGLKASVFAVFKQGRQKLAVCKETGDFDVLLPVSATHLALEMNGYRSVSIPVYFTPDIPADARFGIGNWAAMARLDSLPIPAGQGGSIALYFTVTDSLDIKYTLTSLTNAAKKLIAPISYPRLKNRSFTFPITPDDYLATVSMATTPKFQTDGTLRSSEKITLKPGVTFKSVRIAKPTGSTLPGSATPNSTPIELPLSIYILYFDQSSPNLRPGVKATLDSLAEKLVKQPTLLATVTGYTDNVGKRELNLVLAEYRAKAVASYLRQRGVLADQIVAKWEGPDKKASAEDPEAVKTISRRVVVLLAPR</sequence>
<proteinExistence type="predicted"/>
<dbReference type="InterPro" id="IPR006664">
    <property type="entry name" value="OMP_bac"/>
</dbReference>
<organism evidence="6 7">
    <name type="scientific">Spirosoma telluris</name>
    <dbReference type="NCBI Taxonomy" id="2183553"/>
    <lineage>
        <taxon>Bacteria</taxon>
        <taxon>Pseudomonadati</taxon>
        <taxon>Bacteroidota</taxon>
        <taxon>Cytophagia</taxon>
        <taxon>Cytophagales</taxon>
        <taxon>Cytophagaceae</taxon>
        <taxon>Spirosoma</taxon>
    </lineage>
</organism>